<accession>A0AAW2QH94</accession>
<evidence type="ECO:0000313" key="1">
    <source>
        <dbReference type="EMBL" id="KAL0367235.1"/>
    </source>
</evidence>
<proteinExistence type="predicted"/>
<sequence>MWAKTWGMIPVRPPLRGLGLTRLLMPGGRKWSLRQAARCLLVESSEVEDDEEEEDSSLAEIVPIPREERILPGTRGSQPLGSTWVAYYLRQSDIYQLVEEFGIPPEIVISVPPPHSHPSSPPPGYMSFFISQLMAGLRFSLPSFFCEVSRGF</sequence>
<dbReference type="EMBL" id="JACGWJ010000015">
    <property type="protein sequence ID" value="KAL0367235.1"/>
    <property type="molecule type" value="Genomic_DNA"/>
</dbReference>
<reference evidence="1" key="1">
    <citation type="submission" date="2020-06" db="EMBL/GenBank/DDBJ databases">
        <authorList>
            <person name="Li T."/>
            <person name="Hu X."/>
            <person name="Zhang T."/>
            <person name="Song X."/>
            <person name="Zhang H."/>
            <person name="Dai N."/>
            <person name="Sheng W."/>
            <person name="Hou X."/>
            <person name="Wei L."/>
        </authorList>
    </citation>
    <scope>NUCLEOTIDE SEQUENCE</scope>
    <source>
        <strain evidence="1">G02</strain>
        <tissue evidence="1">Leaf</tissue>
    </source>
</reference>
<organism evidence="1">
    <name type="scientific">Sesamum radiatum</name>
    <name type="common">Black benniseed</name>
    <dbReference type="NCBI Taxonomy" id="300843"/>
    <lineage>
        <taxon>Eukaryota</taxon>
        <taxon>Viridiplantae</taxon>
        <taxon>Streptophyta</taxon>
        <taxon>Embryophyta</taxon>
        <taxon>Tracheophyta</taxon>
        <taxon>Spermatophyta</taxon>
        <taxon>Magnoliopsida</taxon>
        <taxon>eudicotyledons</taxon>
        <taxon>Gunneridae</taxon>
        <taxon>Pentapetalae</taxon>
        <taxon>asterids</taxon>
        <taxon>lamiids</taxon>
        <taxon>Lamiales</taxon>
        <taxon>Pedaliaceae</taxon>
        <taxon>Sesamum</taxon>
    </lineage>
</organism>
<gene>
    <name evidence="1" type="ORF">Sradi_3613600</name>
</gene>
<protein>
    <submittedName>
        <fullName evidence="1">Uncharacterized protein</fullName>
    </submittedName>
</protein>
<name>A0AAW2QH94_SESRA</name>
<comment type="caution">
    <text evidence="1">The sequence shown here is derived from an EMBL/GenBank/DDBJ whole genome shotgun (WGS) entry which is preliminary data.</text>
</comment>
<dbReference type="AlphaFoldDB" id="A0AAW2QH94"/>
<reference evidence="1" key="2">
    <citation type="journal article" date="2024" name="Plant">
        <title>Genomic evolution and insights into agronomic trait innovations of Sesamum species.</title>
        <authorList>
            <person name="Miao H."/>
            <person name="Wang L."/>
            <person name="Qu L."/>
            <person name="Liu H."/>
            <person name="Sun Y."/>
            <person name="Le M."/>
            <person name="Wang Q."/>
            <person name="Wei S."/>
            <person name="Zheng Y."/>
            <person name="Lin W."/>
            <person name="Duan Y."/>
            <person name="Cao H."/>
            <person name="Xiong S."/>
            <person name="Wang X."/>
            <person name="Wei L."/>
            <person name="Li C."/>
            <person name="Ma Q."/>
            <person name="Ju M."/>
            <person name="Zhao R."/>
            <person name="Li G."/>
            <person name="Mu C."/>
            <person name="Tian Q."/>
            <person name="Mei H."/>
            <person name="Zhang T."/>
            <person name="Gao T."/>
            <person name="Zhang H."/>
        </authorList>
    </citation>
    <scope>NUCLEOTIDE SEQUENCE</scope>
    <source>
        <strain evidence="1">G02</strain>
    </source>
</reference>